<name>X1BD16_9ZZZZ</name>
<comment type="caution">
    <text evidence="1">The sequence shown here is derived from an EMBL/GenBank/DDBJ whole genome shotgun (WGS) entry which is preliminary data.</text>
</comment>
<proteinExistence type="predicted"/>
<sequence>MPEMTLTEAIEMVEGELAKLQPGDIAYWKDAVELLIEAGKKIELLRSKSHNYRIPLLPGETPE</sequence>
<protein>
    <submittedName>
        <fullName evidence="1">Uncharacterized protein</fullName>
    </submittedName>
</protein>
<dbReference type="EMBL" id="BART01026186">
    <property type="protein sequence ID" value="GAG93859.1"/>
    <property type="molecule type" value="Genomic_DNA"/>
</dbReference>
<evidence type="ECO:0000313" key="1">
    <source>
        <dbReference type="EMBL" id="GAG93859.1"/>
    </source>
</evidence>
<accession>X1BD16</accession>
<reference evidence="1" key="1">
    <citation type="journal article" date="2014" name="Front. Microbiol.">
        <title>High frequency of phylogenetically diverse reductive dehalogenase-homologous genes in deep subseafloor sedimentary metagenomes.</title>
        <authorList>
            <person name="Kawai M."/>
            <person name="Futagami T."/>
            <person name="Toyoda A."/>
            <person name="Takaki Y."/>
            <person name="Nishi S."/>
            <person name="Hori S."/>
            <person name="Arai W."/>
            <person name="Tsubouchi T."/>
            <person name="Morono Y."/>
            <person name="Uchiyama I."/>
            <person name="Ito T."/>
            <person name="Fujiyama A."/>
            <person name="Inagaki F."/>
            <person name="Takami H."/>
        </authorList>
    </citation>
    <scope>NUCLEOTIDE SEQUENCE</scope>
    <source>
        <strain evidence="1">Expedition CK06-06</strain>
    </source>
</reference>
<dbReference type="AlphaFoldDB" id="X1BD16"/>
<organism evidence="1">
    <name type="scientific">marine sediment metagenome</name>
    <dbReference type="NCBI Taxonomy" id="412755"/>
    <lineage>
        <taxon>unclassified sequences</taxon>
        <taxon>metagenomes</taxon>
        <taxon>ecological metagenomes</taxon>
    </lineage>
</organism>
<gene>
    <name evidence="1" type="ORF">S01H4_46789</name>
</gene>